<name>A0A160V9C2_9ZZZZ</name>
<evidence type="ECO:0000256" key="7">
    <source>
        <dbReference type="ARBA" id="ARBA00022840"/>
    </source>
</evidence>
<evidence type="ECO:0000256" key="5">
    <source>
        <dbReference type="ARBA" id="ARBA00022705"/>
    </source>
</evidence>
<dbReference type="GO" id="GO:0000731">
    <property type="term" value="P:DNA synthesis involved in DNA repair"/>
    <property type="evidence" value="ECO:0007669"/>
    <property type="project" value="TreeGrafter"/>
</dbReference>
<dbReference type="PANTHER" id="PTHR32182:SF0">
    <property type="entry name" value="DNA REPLICATION AND REPAIR PROTEIN RECF"/>
    <property type="match status" value="1"/>
</dbReference>
<dbReference type="Gene3D" id="3.40.50.300">
    <property type="entry name" value="P-loop containing nucleotide triphosphate hydrolases"/>
    <property type="match status" value="1"/>
</dbReference>
<gene>
    <name evidence="10" type="ORF">MGWOODY_Clf1288</name>
</gene>
<accession>A0A160V9C2</accession>
<dbReference type="InterPro" id="IPR001238">
    <property type="entry name" value="DNA-binding_RecF"/>
</dbReference>
<dbReference type="HAMAP" id="MF_00365">
    <property type="entry name" value="RecF"/>
    <property type="match status" value="1"/>
</dbReference>
<evidence type="ECO:0000256" key="6">
    <source>
        <dbReference type="ARBA" id="ARBA00022741"/>
    </source>
</evidence>
<dbReference type="GO" id="GO:0005524">
    <property type="term" value="F:ATP binding"/>
    <property type="evidence" value="ECO:0007669"/>
    <property type="project" value="UniProtKB-KW"/>
</dbReference>
<evidence type="ECO:0000256" key="2">
    <source>
        <dbReference type="ARBA" id="ARBA00008016"/>
    </source>
</evidence>
<sequence length="425" mass="47502">MAYLSRLRLTNFRNLTHLDIELSPGVTVYYGPNAQGKTTLLEAVYLLCIAKSFRAENERELVSFEAARSGEQALVDGTIQKMGRSLRVIVGYQPTQRSSQNANGLSYNVRKEIRVNRLKHTAGELIGQVNAVLFSAADIELVQGPPSGRRRFLDILLSQADQAYLKRLQLYYRVVQQRNQLLRLLREGRAESDELAFWDDELVREGASITWQRQEAMRELTPACMRHHEDLSGPEENLEVEYRPSVLLGGDVAEIENNFREALAAASHREWARPITAVGPHRDDFNLTIDGADMGIFASRGQARTLALALRLAEAEFLESVRGEGPVVLFDDALSEMDGSRRHRLLEKATRYEQVLVTTTDLEQVNDFFGPGANYFHVSGGQVWPSDQEGNVGETPVSSAEVEEALEEKIAEASEAANQAIDETV</sequence>
<evidence type="ECO:0000259" key="9">
    <source>
        <dbReference type="Pfam" id="PF02463"/>
    </source>
</evidence>
<keyword evidence="8" id="KW-0238">DNA-binding</keyword>
<keyword evidence="5" id="KW-0235">DNA replication</keyword>
<dbReference type="InterPro" id="IPR018078">
    <property type="entry name" value="DNA-binding_RecF_CS"/>
</dbReference>
<dbReference type="PROSITE" id="PS00617">
    <property type="entry name" value="RECF_1"/>
    <property type="match status" value="1"/>
</dbReference>
<feature type="domain" description="RecF/RecN/SMC N-terminal" evidence="9">
    <location>
        <begin position="3"/>
        <end position="366"/>
    </location>
</feature>
<dbReference type="AlphaFoldDB" id="A0A160V9C2"/>
<keyword evidence="6" id="KW-0547">Nucleotide-binding</keyword>
<proteinExistence type="inferred from homology"/>
<reference evidence="10" key="1">
    <citation type="submission" date="2015-10" db="EMBL/GenBank/DDBJ databases">
        <authorList>
            <person name="Gilbert D.G."/>
        </authorList>
    </citation>
    <scope>NUCLEOTIDE SEQUENCE</scope>
</reference>
<comment type="similarity">
    <text evidence="2">Belongs to the RecF family.</text>
</comment>
<dbReference type="GO" id="GO:0005737">
    <property type="term" value="C:cytoplasm"/>
    <property type="evidence" value="ECO:0007669"/>
    <property type="project" value="UniProtKB-SubCell"/>
</dbReference>
<evidence type="ECO:0000256" key="1">
    <source>
        <dbReference type="ARBA" id="ARBA00004496"/>
    </source>
</evidence>
<dbReference type="NCBIfam" id="TIGR00611">
    <property type="entry name" value="recf"/>
    <property type="match status" value="1"/>
</dbReference>
<dbReference type="SUPFAM" id="SSF52540">
    <property type="entry name" value="P-loop containing nucleoside triphosphate hydrolases"/>
    <property type="match status" value="1"/>
</dbReference>
<keyword evidence="7" id="KW-0067">ATP-binding</keyword>
<dbReference type="GO" id="GO:0006302">
    <property type="term" value="P:double-strand break repair"/>
    <property type="evidence" value="ECO:0007669"/>
    <property type="project" value="TreeGrafter"/>
</dbReference>
<dbReference type="EMBL" id="FAXA01000278">
    <property type="protein sequence ID" value="CUV02602.1"/>
    <property type="molecule type" value="Genomic_DNA"/>
</dbReference>
<comment type="subcellular location">
    <subcellularLocation>
        <location evidence="1">Cytoplasm</location>
    </subcellularLocation>
</comment>
<evidence type="ECO:0000256" key="4">
    <source>
        <dbReference type="ARBA" id="ARBA00022490"/>
    </source>
</evidence>
<dbReference type="GO" id="GO:0003697">
    <property type="term" value="F:single-stranded DNA binding"/>
    <property type="evidence" value="ECO:0007669"/>
    <property type="project" value="InterPro"/>
</dbReference>
<organism evidence="10">
    <name type="scientific">hydrothermal vent metagenome</name>
    <dbReference type="NCBI Taxonomy" id="652676"/>
    <lineage>
        <taxon>unclassified sequences</taxon>
        <taxon>metagenomes</taxon>
        <taxon>ecological metagenomes</taxon>
    </lineage>
</organism>
<protein>
    <recommendedName>
        <fullName evidence="3">DNA replication and repair protein RecF</fullName>
    </recommendedName>
</protein>
<dbReference type="PANTHER" id="PTHR32182">
    <property type="entry name" value="DNA REPLICATION AND REPAIR PROTEIN RECF"/>
    <property type="match status" value="1"/>
</dbReference>
<evidence type="ECO:0000256" key="3">
    <source>
        <dbReference type="ARBA" id="ARBA00020170"/>
    </source>
</evidence>
<dbReference type="Pfam" id="PF02463">
    <property type="entry name" value="SMC_N"/>
    <property type="match status" value="1"/>
</dbReference>
<dbReference type="GO" id="GO:0006260">
    <property type="term" value="P:DNA replication"/>
    <property type="evidence" value="ECO:0007669"/>
    <property type="project" value="UniProtKB-KW"/>
</dbReference>
<dbReference type="InterPro" id="IPR003395">
    <property type="entry name" value="RecF/RecN/SMC_N"/>
</dbReference>
<keyword evidence="4" id="KW-0963">Cytoplasm</keyword>
<dbReference type="InterPro" id="IPR027417">
    <property type="entry name" value="P-loop_NTPase"/>
</dbReference>
<dbReference type="Gene3D" id="1.20.1050.90">
    <property type="entry name" value="RecF/RecN/SMC, N-terminal domain"/>
    <property type="match status" value="1"/>
</dbReference>
<evidence type="ECO:0000256" key="8">
    <source>
        <dbReference type="ARBA" id="ARBA00023125"/>
    </source>
</evidence>
<dbReference type="InterPro" id="IPR042174">
    <property type="entry name" value="RecF_2"/>
</dbReference>
<evidence type="ECO:0000313" key="10">
    <source>
        <dbReference type="EMBL" id="CUV02602.1"/>
    </source>
</evidence>